<keyword evidence="5" id="KW-1185">Reference proteome</keyword>
<name>A0AAN7VZF8_9SACH</name>
<dbReference type="CDD" id="cd00051">
    <property type="entry name" value="EFh"/>
    <property type="match status" value="1"/>
</dbReference>
<dbReference type="InterPro" id="IPR011992">
    <property type="entry name" value="EF-hand-dom_pair"/>
</dbReference>
<dbReference type="PANTHER" id="PTHR23048:SF0">
    <property type="entry name" value="CALMODULIN LIKE 3"/>
    <property type="match status" value="1"/>
</dbReference>
<sequence>MSSSLTPEQIEEYREAFNLFDRDNSGSISASELATVMKSLGLSPSETEITDLMNEIDQDGNHEIDFEEFLTLMARQSNTRDSAQEIIEAFKVFDKNGDGYISLSELKQVFNSIGEKLSDEELEAMFNEVSNGSGRISVADFASLLSK</sequence>
<dbReference type="Pfam" id="PF13499">
    <property type="entry name" value="EF-hand_7"/>
    <property type="match status" value="2"/>
</dbReference>
<dbReference type="PROSITE" id="PS50222">
    <property type="entry name" value="EF_HAND_2"/>
    <property type="match status" value="3"/>
</dbReference>
<keyword evidence="2" id="KW-0106">Calcium</keyword>
<dbReference type="PROSITE" id="PS00018">
    <property type="entry name" value="EF_HAND_1"/>
    <property type="match status" value="3"/>
</dbReference>
<evidence type="ECO:0000259" key="3">
    <source>
        <dbReference type="PROSITE" id="PS50222"/>
    </source>
</evidence>
<dbReference type="EMBL" id="JAWIZZ010000064">
    <property type="protein sequence ID" value="KAK5773826.1"/>
    <property type="molecule type" value="Genomic_DNA"/>
</dbReference>
<evidence type="ECO:0000256" key="2">
    <source>
        <dbReference type="ARBA" id="ARBA00022837"/>
    </source>
</evidence>
<keyword evidence="1" id="KW-0677">Repeat</keyword>
<dbReference type="InterPro" id="IPR018247">
    <property type="entry name" value="EF_Hand_1_Ca_BS"/>
</dbReference>
<dbReference type="SMART" id="SM00054">
    <property type="entry name" value="EFh"/>
    <property type="match status" value="3"/>
</dbReference>
<reference evidence="5" key="1">
    <citation type="submission" date="2023-07" db="EMBL/GenBank/DDBJ databases">
        <title>A draft genome of Kazachstania heterogenica Y-27499.</title>
        <authorList>
            <person name="Donic C."/>
            <person name="Kralova J.S."/>
            <person name="Fidel L."/>
            <person name="Ben-Dor S."/>
            <person name="Jung S."/>
        </authorList>
    </citation>
    <scope>NUCLEOTIDE SEQUENCE [LARGE SCALE GENOMIC DNA]</scope>
    <source>
        <strain evidence="5">Y27499</strain>
    </source>
</reference>
<feature type="domain" description="EF-hand" evidence="3">
    <location>
        <begin position="81"/>
        <end position="116"/>
    </location>
</feature>
<organism evidence="4 5">
    <name type="scientific">Arxiozyma heterogenica</name>
    <dbReference type="NCBI Taxonomy" id="278026"/>
    <lineage>
        <taxon>Eukaryota</taxon>
        <taxon>Fungi</taxon>
        <taxon>Dikarya</taxon>
        <taxon>Ascomycota</taxon>
        <taxon>Saccharomycotina</taxon>
        <taxon>Saccharomycetes</taxon>
        <taxon>Saccharomycetales</taxon>
        <taxon>Saccharomycetaceae</taxon>
        <taxon>Arxiozyma</taxon>
    </lineage>
</organism>
<dbReference type="Proteomes" id="UP001306508">
    <property type="component" value="Unassembled WGS sequence"/>
</dbReference>
<evidence type="ECO:0000313" key="4">
    <source>
        <dbReference type="EMBL" id="KAK5773826.1"/>
    </source>
</evidence>
<feature type="domain" description="EF-hand" evidence="3">
    <location>
        <begin position="44"/>
        <end position="79"/>
    </location>
</feature>
<dbReference type="Gene3D" id="1.10.238.10">
    <property type="entry name" value="EF-hand"/>
    <property type="match status" value="1"/>
</dbReference>
<accession>A0AAN7VZF8</accession>
<evidence type="ECO:0000256" key="1">
    <source>
        <dbReference type="ARBA" id="ARBA00022737"/>
    </source>
</evidence>
<protein>
    <recommendedName>
        <fullName evidence="3">EF-hand domain-containing protein</fullName>
    </recommendedName>
</protein>
<dbReference type="PANTHER" id="PTHR23048">
    <property type="entry name" value="MYOSIN LIGHT CHAIN 1, 3"/>
    <property type="match status" value="1"/>
</dbReference>
<evidence type="ECO:0000313" key="5">
    <source>
        <dbReference type="Proteomes" id="UP001306508"/>
    </source>
</evidence>
<dbReference type="SUPFAM" id="SSF47473">
    <property type="entry name" value="EF-hand"/>
    <property type="match status" value="1"/>
</dbReference>
<dbReference type="GO" id="GO:0005509">
    <property type="term" value="F:calcium ion binding"/>
    <property type="evidence" value="ECO:0007669"/>
    <property type="project" value="InterPro"/>
</dbReference>
<feature type="domain" description="EF-hand" evidence="3">
    <location>
        <begin position="8"/>
        <end position="43"/>
    </location>
</feature>
<proteinExistence type="predicted"/>
<dbReference type="GO" id="GO:0016460">
    <property type="term" value="C:myosin II complex"/>
    <property type="evidence" value="ECO:0007669"/>
    <property type="project" value="TreeGrafter"/>
</dbReference>
<dbReference type="FunFam" id="1.10.238.10:FF:000527">
    <property type="entry name" value="Calmodulin-3"/>
    <property type="match status" value="1"/>
</dbReference>
<dbReference type="AlphaFoldDB" id="A0AAN7VZF8"/>
<gene>
    <name evidence="4" type="ORF">RI543_004882</name>
</gene>
<dbReference type="InterPro" id="IPR050230">
    <property type="entry name" value="CALM/Myosin/TropC-like"/>
</dbReference>
<dbReference type="InterPro" id="IPR002048">
    <property type="entry name" value="EF_hand_dom"/>
</dbReference>
<comment type="caution">
    <text evidence="4">The sequence shown here is derived from an EMBL/GenBank/DDBJ whole genome shotgun (WGS) entry which is preliminary data.</text>
</comment>